<evidence type="ECO:0000256" key="2">
    <source>
        <dbReference type="SAM" id="Coils"/>
    </source>
</evidence>
<gene>
    <name evidence="4" type="ORF">FHS89_002065</name>
</gene>
<dbReference type="SUPFAM" id="SSF111369">
    <property type="entry name" value="HlyD-like secretion proteins"/>
    <property type="match status" value="1"/>
</dbReference>
<dbReference type="PANTHER" id="PTHR30469:SF20">
    <property type="entry name" value="EFFLUX RND TRANSPORTER PERIPLASMIC ADAPTOR SUBUNIT"/>
    <property type="match status" value="1"/>
</dbReference>
<keyword evidence="5" id="KW-1185">Reference proteome</keyword>
<dbReference type="GO" id="GO:0015562">
    <property type="term" value="F:efflux transmembrane transporter activity"/>
    <property type="evidence" value="ECO:0007669"/>
    <property type="project" value="TreeGrafter"/>
</dbReference>
<dbReference type="InterPro" id="IPR058625">
    <property type="entry name" value="MdtA-like_BSH"/>
</dbReference>
<organism evidence="4 5">
    <name type="scientific">Rubricella aquisinus</name>
    <dbReference type="NCBI Taxonomy" id="2028108"/>
    <lineage>
        <taxon>Bacteria</taxon>
        <taxon>Pseudomonadati</taxon>
        <taxon>Pseudomonadota</taxon>
        <taxon>Alphaproteobacteria</taxon>
        <taxon>Rhodobacterales</taxon>
        <taxon>Paracoccaceae</taxon>
        <taxon>Rubricella</taxon>
    </lineage>
</organism>
<comment type="similarity">
    <text evidence="1">Belongs to the membrane fusion protein (MFP) (TC 8.A.1) family.</text>
</comment>
<evidence type="ECO:0000259" key="3">
    <source>
        <dbReference type="Pfam" id="PF25917"/>
    </source>
</evidence>
<dbReference type="Gene3D" id="2.40.420.20">
    <property type="match status" value="1"/>
</dbReference>
<evidence type="ECO:0000313" key="5">
    <source>
        <dbReference type="Proteomes" id="UP000553766"/>
    </source>
</evidence>
<dbReference type="GO" id="GO:1990281">
    <property type="term" value="C:efflux pump complex"/>
    <property type="evidence" value="ECO:0007669"/>
    <property type="project" value="TreeGrafter"/>
</dbReference>
<feature type="domain" description="Multidrug resistance protein MdtA-like barrel-sandwich hybrid" evidence="3">
    <location>
        <begin position="83"/>
        <end position="204"/>
    </location>
</feature>
<dbReference type="NCBIfam" id="TIGR01730">
    <property type="entry name" value="RND_mfp"/>
    <property type="match status" value="1"/>
</dbReference>
<reference evidence="4 5" key="1">
    <citation type="submission" date="2020-08" db="EMBL/GenBank/DDBJ databases">
        <title>Genomic Encyclopedia of Type Strains, Phase IV (KMG-IV): sequencing the most valuable type-strain genomes for metagenomic binning, comparative biology and taxonomic classification.</title>
        <authorList>
            <person name="Goeker M."/>
        </authorList>
    </citation>
    <scope>NUCLEOTIDE SEQUENCE [LARGE SCALE GENOMIC DNA]</scope>
    <source>
        <strain evidence="4 5">DSM 103377</strain>
    </source>
</reference>
<feature type="coiled-coil region" evidence="2">
    <location>
        <begin position="123"/>
        <end position="181"/>
    </location>
</feature>
<dbReference type="RefSeq" id="WP_184011253.1">
    <property type="nucleotide sequence ID" value="NZ_JACIJS010000005.1"/>
</dbReference>
<proteinExistence type="inferred from homology"/>
<dbReference type="PANTHER" id="PTHR30469">
    <property type="entry name" value="MULTIDRUG RESISTANCE PROTEIN MDTA"/>
    <property type="match status" value="1"/>
</dbReference>
<comment type="caution">
    <text evidence="4">The sequence shown here is derived from an EMBL/GenBank/DDBJ whole genome shotgun (WGS) entry which is preliminary data.</text>
</comment>
<dbReference type="Gene3D" id="2.40.30.170">
    <property type="match status" value="1"/>
</dbReference>
<sequence length="380" mass="41070">MPIPRHIRAARNPGAKLSYWQDVVKPGLLGMMILASIALCGMAAKAQEADTAPALRPVSLMTLEAQGGALERQFFGKVAARQTVDLAFQVGGQIQRLDAPKGVYVEEGQLLAELDLEPFRRAVTRAELSLEQAERTVARLDTLADQNVGSRVQAEDAETQAALAEVQLREARDALRDATLRAPFDGLVANRLVANFNTVSPGQPILRLHDMSEVWIEIDIPERLFDLIEDPRAVGFTATLSDRNADIPVELREFTAETNGVGQTYTVSVALPDRADLNPIPGQSASVVVRVDQTLRPGFVVPASAVMFDADARPYVMVFSPTGADEGQVARVPVTLSSVDGTTLQIDGDLQAGQEIVLSGGHLLQDGQSVRRFLGFNEIN</sequence>
<accession>A0A840X2E9</accession>
<dbReference type="Pfam" id="PF25917">
    <property type="entry name" value="BSH_RND"/>
    <property type="match status" value="1"/>
</dbReference>
<dbReference type="Gene3D" id="2.40.50.100">
    <property type="match status" value="1"/>
</dbReference>
<dbReference type="InterPro" id="IPR006143">
    <property type="entry name" value="RND_pump_MFP"/>
</dbReference>
<evidence type="ECO:0000313" key="4">
    <source>
        <dbReference type="EMBL" id="MBB5516045.1"/>
    </source>
</evidence>
<dbReference type="Proteomes" id="UP000553766">
    <property type="component" value="Unassembled WGS sequence"/>
</dbReference>
<name>A0A840X2E9_9RHOB</name>
<protein>
    <submittedName>
        <fullName evidence="4">RND family efflux transporter MFP subunit</fullName>
    </submittedName>
</protein>
<dbReference type="EMBL" id="JACIJS010000005">
    <property type="protein sequence ID" value="MBB5516045.1"/>
    <property type="molecule type" value="Genomic_DNA"/>
</dbReference>
<keyword evidence="2" id="KW-0175">Coiled coil</keyword>
<dbReference type="AlphaFoldDB" id="A0A840X2E9"/>
<evidence type="ECO:0000256" key="1">
    <source>
        <dbReference type="ARBA" id="ARBA00009477"/>
    </source>
</evidence>
<dbReference type="Gene3D" id="1.10.287.470">
    <property type="entry name" value="Helix hairpin bin"/>
    <property type="match status" value="1"/>
</dbReference>